<dbReference type="InterPro" id="IPR050789">
    <property type="entry name" value="Diverse_Enzym_Activities"/>
</dbReference>
<dbReference type="PANTHER" id="PTHR43283">
    <property type="entry name" value="BETA-LACTAMASE-RELATED"/>
    <property type="match status" value="1"/>
</dbReference>
<organism evidence="2 3">
    <name type="scientific">Nocardioides panacisoli</name>
    <dbReference type="NCBI Taxonomy" id="627624"/>
    <lineage>
        <taxon>Bacteria</taxon>
        <taxon>Bacillati</taxon>
        <taxon>Actinomycetota</taxon>
        <taxon>Actinomycetes</taxon>
        <taxon>Propionibacteriales</taxon>
        <taxon>Nocardioidaceae</taxon>
        <taxon>Nocardioides</taxon>
    </lineage>
</organism>
<evidence type="ECO:0000259" key="1">
    <source>
        <dbReference type="Pfam" id="PF00144"/>
    </source>
</evidence>
<accession>A0ABP7HSY2</accession>
<dbReference type="InterPro" id="IPR001466">
    <property type="entry name" value="Beta-lactam-related"/>
</dbReference>
<reference evidence="3" key="1">
    <citation type="journal article" date="2019" name="Int. J. Syst. Evol. Microbiol.">
        <title>The Global Catalogue of Microorganisms (GCM) 10K type strain sequencing project: providing services to taxonomists for standard genome sequencing and annotation.</title>
        <authorList>
            <consortium name="The Broad Institute Genomics Platform"/>
            <consortium name="The Broad Institute Genome Sequencing Center for Infectious Disease"/>
            <person name="Wu L."/>
            <person name="Ma J."/>
        </authorList>
    </citation>
    <scope>NUCLEOTIDE SEQUENCE [LARGE SCALE GENOMIC DNA]</scope>
    <source>
        <strain evidence="3">JCM 16953</strain>
    </source>
</reference>
<dbReference type="SUPFAM" id="SSF56601">
    <property type="entry name" value="beta-lactamase/transpeptidase-like"/>
    <property type="match status" value="1"/>
</dbReference>
<dbReference type="GO" id="GO:0016787">
    <property type="term" value="F:hydrolase activity"/>
    <property type="evidence" value="ECO:0007669"/>
    <property type="project" value="UniProtKB-KW"/>
</dbReference>
<protein>
    <submittedName>
        <fullName evidence="2">Serine hydrolase domain-containing protein</fullName>
    </submittedName>
</protein>
<dbReference type="InterPro" id="IPR012338">
    <property type="entry name" value="Beta-lactam/transpept-like"/>
</dbReference>
<dbReference type="Pfam" id="PF00144">
    <property type="entry name" value="Beta-lactamase"/>
    <property type="match status" value="1"/>
</dbReference>
<dbReference type="Proteomes" id="UP001501821">
    <property type="component" value="Unassembled WGS sequence"/>
</dbReference>
<name>A0ABP7HSY2_9ACTN</name>
<proteinExistence type="predicted"/>
<dbReference type="PANTHER" id="PTHR43283:SF3">
    <property type="entry name" value="BETA-LACTAMASE FAMILY PROTEIN (AFU_ORTHOLOGUE AFUA_5G07500)"/>
    <property type="match status" value="1"/>
</dbReference>
<sequence length="471" mass="51047">MVRPTPSVGGVGTLTDTQNRLRAELPALLEKYDVPAAAWAVLKDGEVVEGAAGVLHRGTGVEATTDSVFQIGSITKLWTATLVMQLVDEGEVDLDVPFRTYLPDFRIGDEDAAARITTRMLLTHTAGFEGDIFTDTGVGDDCIEKFVGVLHDVPQLFLPGELWSYNNAGYSLLGRMVEVLRGKSYDECLRDHIFTPLALTHAAPTPYEAIMFRAAMGHVQHEPGGRYEPAPIWGMVRSNAPAGSLLSMTARDLITFARMHLEDGKAQDGTQVLAPGTAARMLEAQVELPYLGVLGTSWGLGFERYDLEEGVLAGHDGNTIGQNAYLRFVPGTGVAVALLTNGGDAIELYHDVAGSVLAELTDVRMPALPAPPAEPERIDASRFEGTYSTQNVDLTVSQDEDGRIWADQVPKSELAEELGAEAERRELVHFEGDSLINLEPIQGMHIPHVFLGDDGDGHAQYLHIGRAVRRV</sequence>
<dbReference type="Gene3D" id="3.40.710.10">
    <property type="entry name" value="DD-peptidase/beta-lactamase superfamily"/>
    <property type="match status" value="1"/>
</dbReference>
<feature type="domain" description="Beta-lactamase-related" evidence="1">
    <location>
        <begin position="25"/>
        <end position="344"/>
    </location>
</feature>
<evidence type="ECO:0000313" key="2">
    <source>
        <dbReference type="EMBL" id="GAA3801318.1"/>
    </source>
</evidence>
<evidence type="ECO:0000313" key="3">
    <source>
        <dbReference type="Proteomes" id="UP001501821"/>
    </source>
</evidence>
<comment type="caution">
    <text evidence="2">The sequence shown here is derived from an EMBL/GenBank/DDBJ whole genome shotgun (WGS) entry which is preliminary data.</text>
</comment>
<keyword evidence="2" id="KW-0378">Hydrolase</keyword>
<dbReference type="EMBL" id="BAABAH010000001">
    <property type="protein sequence ID" value="GAA3801318.1"/>
    <property type="molecule type" value="Genomic_DNA"/>
</dbReference>
<keyword evidence="3" id="KW-1185">Reference proteome</keyword>
<gene>
    <name evidence="2" type="ORF">GCM10022242_00320</name>
</gene>